<dbReference type="AlphaFoldDB" id="A0A8B8E1J0"/>
<dbReference type="GeneID" id="111131241"/>
<evidence type="ECO:0000256" key="1">
    <source>
        <dbReference type="ARBA" id="ARBA00005361"/>
    </source>
</evidence>
<sequence length="217" mass="24796">MTTKNDFPVGRRNSVTFKDDVFRNRTPSVGKKELNRISSSGKGRIETGPSDSNNSVGIPKKFHKLKAPSRDRPHHSAERTKSPGTVQRQQQQHQPHNVNLENTYKLEPDKDQYFDSVKISQIIENTLNEKLKEMTYDHERISGLCIQLAEAIKEEIKASGIQRYKLVTNVVLYEDKRQGFQYGSRCLWNTNFDNFATGSYSGIGWRAVGACFASYYD</sequence>
<organism evidence="3 4">
    <name type="scientific">Crassostrea virginica</name>
    <name type="common">Eastern oyster</name>
    <dbReference type="NCBI Taxonomy" id="6565"/>
    <lineage>
        <taxon>Eukaryota</taxon>
        <taxon>Metazoa</taxon>
        <taxon>Spiralia</taxon>
        <taxon>Lophotrochozoa</taxon>
        <taxon>Mollusca</taxon>
        <taxon>Bivalvia</taxon>
        <taxon>Autobranchia</taxon>
        <taxon>Pteriomorphia</taxon>
        <taxon>Ostreida</taxon>
        <taxon>Ostreoidea</taxon>
        <taxon>Ostreidae</taxon>
        <taxon>Crassostrea</taxon>
    </lineage>
</organism>
<dbReference type="RefSeq" id="XP_022334387.1">
    <property type="nucleotide sequence ID" value="XM_022478679.1"/>
</dbReference>
<dbReference type="GO" id="GO:0007018">
    <property type="term" value="P:microtubule-based movement"/>
    <property type="evidence" value="ECO:0007669"/>
    <property type="project" value="TreeGrafter"/>
</dbReference>
<dbReference type="InterPro" id="IPR038586">
    <property type="entry name" value="Tctex-1-like_sf"/>
</dbReference>
<dbReference type="GO" id="GO:0005737">
    <property type="term" value="C:cytoplasm"/>
    <property type="evidence" value="ECO:0007669"/>
    <property type="project" value="TreeGrafter"/>
</dbReference>
<dbReference type="PANTHER" id="PTHR21255">
    <property type="entry name" value="T-COMPLEX-ASSOCIATED-TESTIS-EXPRESSED 1/ DYNEIN LIGHT CHAIN"/>
    <property type="match status" value="1"/>
</dbReference>
<proteinExistence type="inferred from homology"/>
<feature type="region of interest" description="Disordered" evidence="2">
    <location>
        <begin position="25"/>
        <end position="101"/>
    </location>
</feature>
<dbReference type="CDD" id="cd21451">
    <property type="entry name" value="DLC-like_TCTEX1D"/>
    <property type="match status" value="1"/>
</dbReference>
<keyword evidence="3" id="KW-1185">Reference proteome</keyword>
<dbReference type="Pfam" id="PF03645">
    <property type="entry name" value="Tctex-1"/>
    <property type="match status" value="1"/>
</dbReference>
<dbReference type="Gene3D" id="3.30.1140.40">
    <property type="entry name" value="Tctex-1"/>
    <property type="match status" value="1"/>
</dbReference>
<dbReference type="InterPro" id="IPR005334">
    <property type="entry name" value="Tctex-1-like"/>
</dbReference>
<evidence type="ECO:0000313" key="4">
    <source>
        <dbReference type="RefSeq" id="XP_022334387.1"/>
    </source>
</evidence>
<evidence type="ECO:0000256" key="2">
    <source>
        <dbReference type="SAM" id="MobiDB-lite"/>
    </source>
</evidence>
<feature type="compositionally biased region" description="Basic and acidic residues" evidence="2">
    <location>
        <begin position="68"/>
        <end position="81"/>
    </location>
</feature>
<evidence type="ECO:0000313" key="3">
    <source>
        <dbReference type="Proteomes" id="UP000694844"/>
    </source>
</evidence>
<reference evidence="4" key="1">
    <citation type="submission" date="2025-08" db="UniProtKB">
        <authorList>
            <consortium name="RefSeq"/>
        </authorList>
    </citation>
    <scope>IDENTIFICATION</scope>
    <source>
        <tissue evidence="4">Whole sample</tissue>
    </source>
</reference>
<dbReference type="GO" id="GO:0005868">
    <property type="term" value="C:cytoplasmic dynein complex"/>
    <property type="evidence" value="ECO:0007669"/>
    <property type="project" value="TreeGrafter"/>
</dbReference>
<dbReference type="KEGG" id="cvn:111131241"/>
<gene>
    <name evidence="4" type="primary">LOC111131241</name>
</gene>
<dbReference type="PANTHER" id="PTHR21255:SF65">
    <property type="entry name" value="TCTEX1 DOMAIN-CONTAINING PROTEIN 2"/>
    <property type="match status" value="1"/>
</dbReference>
<dbReference type="GO" id="GO:0045505">
    <property type="term" value="F:dynein intermediate chain binding"/>
    <property type="evidence" value="ECO:0007669"/>
    <property type="project" value="TreeGrafter"/>
</dbReference>
<name>A0A8B8E1J0_CRAVI</name>
<protein>
    <submittedName>
        <fullName evidence="4">Tctex1 domain-containing protein 2-like</fullName>
    </submittedName>
</protein>
<accession>A0A8B8E1J0</accession>
<comment type="similarity">
    <text evidence="1">Belongs to the dynein light chain Tctex-type family.</text>
</comment>
<dbReference type="Proteomes" id="UP000694844">
    <property type="component" value="Chromosome 4"/>
</dbReference>
<feature type="region of interest" description="Disordered" evidence="2">
    <location>
        <begin position="1"/>
        <end position="20"/>
    </location>
</feature>
<dbReference type="OrthoDB" id="10260741at2759"/>